<dbReference type="InterPro" id="IPR012349">
    <property type="entry name" value="Split_barrel_FMN-bd"/>
</dbReference>
<dbReference type="SUPFAM" id="SSF50475">
    <property type="entry name" value="FMN-binding split barrel"/>
    <property type="match status" value="1"/>
</dbReference>
<evidence type="ECO:0000313" key="2">
    <source>
        <dbReference type="EMBL" id="PWE52537.1"/>
    </source>
</evidence>
<feature type="domain" description="Pyridoxamine 5'-phosphate oxidase N-terminal" evidence="1">
    <location>
        <begin position="4"/>
        <end position="120"/>
    </location>
</feature>
<sequence length="153" mass="17106">MVRQTLQEETKAAVLCWLATISAKGTPIVSPKEVFCLHASNLLTIADIASPVSVRNVRGNPNVCVSYVDIFRQRGFKFVGKARIISPEERDFDTYGDALVNMASGAFTIRNVILVSIERVSRIRAPSYTFYPDRSEEMLMSSAYEQYGVKPIH</sequence>
<dbReference type="PANTHER" id="PTHR40660">
    <property type="entry name" value="5'-PHOSPHATE OXIDASE PUTATIVE DOMAIN-CONTAINING PROTEIN-RELATED"/>
    <property type="match status" value="1"/>
</dbReference>
<gene>
    <name evidence="2" type="ORF">DEM27_30700</name>
</gene>
<protein>
    <submittedName>
        <fullName evidence="2">Flavin-nucleotide-binding protein</fullName>
    </submittedName>
</protein>
<dbReference type="Gene3D" id="2.30.110.10">
    <property type="entry name" value="Electron Transport, Fmn-binding Protein, Chain A"/>
    <property type="match status" value="1"/>
</dbReference>
<evidence type="ECO:0000313" key="3">
    <source>
        <dbReference type="Proteomes" id="UP000245252"/>
    </source>
</evidence>
<dbReference type="InterPro" id="IPR011576">
    <property type="entry name" value="Pyridox_Oxase_N"/>
</dbReference>
<organism evidence="2 3">
    <name type="scientific">Metarhizobium album</name>
    <dbReference type="NCBI Taxonomy" id="2182425"/>
    <lineage>
        <taxon>Bacteria</taxon>
        <taxon>Pseudomonadati</taxon>
        <taxon>Pseudomonadota</taxon>
        <taxon>Alphaproteobacteria</taxon>
        <taxon>Hyphomicrobiales</taxon>
        <taxon>Rhizobiaceae</taxon>
        <taxon>Metarhizobium</taxon>
    </lineage>
</organism>
<dbReference type="RefSeq" id="WP_109462051.1">
    <property type="nucleotide sequence ID" value="NZ_QFBC01000024.1"/>
</dbReference>
<dbReference type="PANTHER" id="PTHR40660:SF1">
    <property type="entry name" value="5'-PHOSPHATE OXIDASE PUTATIVE DOMAIN-CONTAINING PROTEIN-RELATED"/>
    <property type="match status" value="1"/>
</dbReference>
<comment type="caution">
    <text evidence="2">The sequence shown here is derived from an EMBL/GenBank/DDBJ whole genome shotgun (WGS) entry which is preliminary data.</text>
</comment>
<dbReference type="Proteomes" id="UP000245252">
    <property type="component" value="Unassembled WGS sequence"/>
</dbReference>
<dbReference type="OrthoDB" id="7867371at2"/>
<dbReference type="AlphaFoldDB" id="A0A2U2DGU1"/>
<accession>A0A2U2DGU1</accession>
<proteinExistence type="predicted"/>
<name>A0A2U2DGU1_9HYPH</name>
<dbReference type="EMBL" id="QFBC01000024">
    <property type="protein sequence ID" value="PWE52537.1"/>
    <property type="molecule type" value="Genomic_DNA"/>
</dbReference>
<keyword evidence="3" id="KW-1185">Reference proteome</keyword>
<reference evidence="2 3" key="1">
    <citation type="submission" date="2018-05" db="EMBL/GenBank/DDBJ databases">
        <title>The draft genome of strain NS-104.</title>
        <authorList>
            <person name="Hang P."/>
            <person name="Jiang J."/>
        </authorList>
    </citation>
    <scope>NUCLEOTIDE SEQUENCE [LARGE SCALE GENOMIC DNA]</scope>
    <source>
        <strain evidence="2 3">NS-104</strain>
    </source>
</reference>
<evidence type="ECO:0000259" key="1">
    <source>
        <dbReference type="Pfam" id="PF01243"/>
    </source>
</evidence>
<dbReference type="Pfam" id="PF01243">
    <property type="entry name" value="PNPOx_N"/>
    <property type="match status" value="1"/>
</dbReference>